<dbReference type="GO" id="GO:0019843">
    <property type="term" value="F:rRNA binding"/>
    <property type="evidence" value="ECO:0007669"/>
    <property type="project" value="UniProtKB-UniRule"/>
</dbReference>
<sequence>MARKINPNSFRLGLIRNWQNRWFLKRNLNYLLEEDYLVRQEILKKIIKAGIAGIEIERTGNLCKIFIKAARPGLIIGRGGKGIEELKKAIEAVITVFRRRKKIKEIPELNLDIEELKRTEISAQVEAQNVAFDLERRLRFRRVLKMHLDAIMQNKIARGAKIRLTGRLDGAEIARKEWLAKGRMPLTSLRADIDYGEATAFTTYGTIGVKTWIYKGEIFDEKIKSRI</sequence>
<dbReference type="SMART" id="SM00322">
    <property type="entry name" value="KH"/>
    <property type="match status" value="1"/>
</dbReference>
<dbReference type="InterPro" id="IPR009019">
    <property type="entry name" value="KH_sf_prok-type"/>
</dbReference>
<dbReference type="GO" id="GO:0022627">
    <property type="term" value="C:cytosolic small ribosomal subunit"/>
    <property type="evidence" value="ECO:0007669"/>
    <property type="project" value="TreeGrafter"/>
</dbReference>
<dbReference type="Pfam" id="PF07650">
    <property type="entry name" value="KH_2"/>
    <property type="match status" value="1"/>
</dbReference>
<evidence type="ECO:0000256" key="1">
    <source>
        <dbReference type="ARBA" id="ARBA00010761"/>
    </source>
</evidence>
<dbReference type="InterPro" id="IPR005704">
    <property type="entry name" value="Ribosomal_uS3_bac-typ"/>
</dbReference>
<comment type="subunit">
    <text evidence="8">Part of the 30S ribosomal subunit. Forms a tight complex with proteins S10 and S14.</text>
</comment>
<dbReference type="Gene3D" id="3.30.1140.32">
    <property type="entry name" value="Ribosomal protein S3, C-terminal domain"/>
    <property type="match status" value="1"/>
</dbReference>
<evidence type="ECO:0000256" key="5">
    <source>
        <dbReference type="ARBA" id="ARBA00023274"/>
    </source>
</evidence>
<dbReference type="InterPro" id="IPR004044">
    <property type="entry name" value="KH_dom_type_2"/>
</dbReference>
<dbReference type="GO" id="GO:0003735">
    <property type="term" value="F:structural constituent of ribosome"/>
    <property type="evidence" value="ECO:0007669"/>
    <property type="project" value="InterPro"/>
</dbReference>
<dbReference type="FunFam" id="3.30.300.20:FF:000001">
    <property type="entry name" value="30S ribosomal protein S3"/>
    <property type="match status" value="1"/>
</dbReference>
<dbReference type="PROSITE" id="PS50823">
    <property type="entry name" value="KH_TYPE_2"/>
    <property type="match status" value="1"/>
</dbReference>
<dbReference type="InterPro" id="IPR015946">
    <property type="entry name" value="KH_dom-like_a/b"/>
</dbReference>
<keyword evidence="2 8" id="KW-0699">rRNA-binding</keyword>
<name>A0A1F6C172_9BACT</name>
<evidence type="ECO:0000313" key="10">
    <source>
        <dbReference type="EMBL" id="OGG42966.1"/>
    </source>
</evidence>
<dbReference type="HAMAP" id="MF_01309_B">
    <property type="entry name" value="Ribosomal_uS3_B"/>
    <property type="match status" value="1"/>
</dbReference>
<dbReference type="InterPro" id="IPR004087">
    <property type="entry name" value="KH_dom"/>
</dbReference>
<dbReference type="GO" id="GO:0003729">
    <property type="term" value="F:mRNA binding"/>
    <property type="evidence" value="ECO:0007669"/>
    <property type="project" value="UniProtKB-UniRule"/>
</dbReference>
<comment type="caution">
    <text evidence="10">The sequence shown here is derived from an EMBL/GenBank/DDBJ whole genome shotgun (WGS) entry which is preliminary data.</text>
</comment>
<dbReference type="EMBL" id="MFKM01000030">
    <property type="protein sequence ID" value="OGG42966.1"/>
    <property type="molecule type" value="Genomic_DNA"/>
</dbReference>
<dbReference type="AlphaFoldDB" id="A0A1F6C172"/>
<evidence type="ECO:0000256" key="4">
    <source>
        <dbReference type="ARBA" id="ARBA00022980"/>
    </source>
</evidence>
<evidence type="ECO:0000256" key="8">
    <source>
        <dbReference type="HAMAP-Rule" id="MF_01309"/>
    </source>
</evidence>
<dbReference type="Proteomes" id="UP000176633">
    <property type="component" value="Unassembled WGS sequence"/>
</dbReference>
<dbReference type="InterPro" id="IPR036419">
    <property type="entry name" value="Ribosomal_S3_C_sf"/>
</dbReference>
<dbReference type="Pfam" id="PF00189">
    <property type="entry name" value="Ribosomal_S3_C"/>
    <property type="match status" value="1"/>
</dbReference>
<protein>
    <recommendedName>
        <fullName evidence="7 8">Small ribosomal subunit protein uS3</fullName>
    </recommendedName>
</protein>
<dbReference type="STRING" id="1798473.A3G50_00315"/>
<keyword evidence="3 8" id="KW-0694">RNA-binding</keyword>
<evidence type="ECO:0000256" key="2">
    <source>
        <dbReference type="ARBA" id="ARBA00022730"/>
    </source>
</evidence>
<evidence type="ECO:0000256" key="3">
    <source>
        <dbReference type="ARBA" id="ARBA00022884"/>
    </source>
</evidence>
<feature type="domain" description="KH type-2" evidence="9">
    <location>
        <begin position="38"/>
        <end position="117"/>
    </location>
</feature>
<accession>A0A1F6C172</accession>
<organism evidence="10 11">
    <name type="scientific">Candidatus Jorgensenbacteria bacterium RIFCSPLOWO2_12_FULL_42_11</name>
    <dbReference type="NCBI Taxonomy" id="1798473"/>
    <lineage>
        <taxon>Bacteria</taxon>
        <taxon>Candidatus Joergenseniibacteriota</taxon>
    </lineage>
</organism>
<dbReference type="InterPro" id="IPR057258">
    <property type="entry name" value="Ribosomal_uS3"/>
</dbReference>
<evidence type="ECO:0000313" key="11">
    <source>
        <dbReference type="Proteomes" id="UP000176633"/>
    </source>
</evidence>
<evidence type="ECO:0000256" key="6">
    <source>
        <dbReference type="ARBA" id="ARBA00024998"/>
    </source>
</evidence>
<dbReference type="SUPFAM" id="SSF54814">
    <property type="entry name" value="Prokaryotic type KH domain (KH-domain type II)"/>
    <property type="match status" value="1"/>
</dbReference>
<comment type="function">
    <text evidence="6 8">Binds the lower part of the 30S subunit head. Binds mRNA in the 70S ribosome, positioning it for translation.</text>
</comment>
<dbReference type="InterPro" id="IPR001351">
    <property type="entry name" value="Ribosomal_uS3_C"/>
</dbReference>
<dbReference type="PANTHER" id="PTHR11760:SF19">
    <property type="entry name" value="SMALL RIBOSOMAL SUBUNIT PROTEIN US3C"/>
    <property type="match status" value="1"/>
</dbReference>
<dbReference type="Gene3D" id="3.30.300.20">
    <property type="match status" value="1"/>
</dbReference>
<dbReference type="CDD" id="cd02412">
    <property type="entry name" value="KH-II_30S_S3"/>
    <property type="match status" value="1"/>
</dbReference>
<evidence type="ECO:0000256" key="7">
    <source>
        <dbReference type="ARBA" id="ARBA00035257"/>
    </source>
</evidence>
<keyword evidence="4 8" id="KW-0689">Ribosomal protein</keyword>
<dbReference type="GO" id="GO:0006412">
    <property type="term" value="P:translation"/>
    <property type="evidence" value="ECO:0007669"/>
    <property type="project" value="UniProtKB-UniRule"/>
</dbReference>
<keyword evidence="5 8" id="KW-0687">Ribonucleoprotein</keyword>
<reference evidence="10 11" key="1">
    <citation type="journal article" date="2016" name="Nat. Commun.">
        <title>Thousands of microbial genomes shed light on interconnected biogeochemical processes in an aquifer system.</title>
        <authorList>
            <person name="Anantharaman K."/>
            <person name="Brown C.T."/>
            <person name="Hug L.A."/>
            <person name="Sharon I."/>
            <person name="Castelle C.J."/>
            <person name="Probst A.J."/>
            <person name="Thomas B.C."/>
            <person name="Singh A."/>
            <person name="Wilkins M.J."/>
            <person name="Karaoz U."/>
            <person name="Brodie E.L."/>
            <person name="Williams K.H."/>
            <person name="Hubbard S.S."/>
            <person name="Banfield J.F."/>
        </authorList>
    </citation>
    <scope>NUCLEOTIDE SEQUENCE [LARGE SCALE GENOMIC DNA]</scope>
</reference>
<proteinExistence type="inferred from homology"/>
<dbReference type="PANTHER" id="PTHR11760">
    <property type="entry name" value="30S/40S RIBOSOMAL PROTEIN S3"/>
    <property type="match status" value="1"/>
</dbReference>
<dbReference type="SUPFAM" id="SSF54821">
    <property type="entry name" value="Ribosomal protein S3 C-terminal domain"/>
    <property type="match status" value="1"/>
</dbReference>
<gene>
    <name evidence="8" type="primary">rpsC</name>
    <name evidence="10" type="ORF">A3G50_00315</name>
</gene>
<comment type="similarity">
    <text evidence="1 8">Belongs to the universal ribosomal protein uS3 family.</text>
</comment>
<dbReference type="NCBIfam" id="TIGR01009">
    <property type="entry name" value="rpsC_bact"/>
    <property type="match status" value="1"/>
</dbReference>
<evidence type="ECO:0000259" key="9">
    <source>
        <dbReference type="PROSITE" id="PS50823"/>
    </source>
</evidence>